<name>A0ABQ0BZ45_9FIRM</name>
<dbReference type="Pfam" id="PF21349">
    <property type="entry name" value="RUBY_RBDX"/>
    <property type="match status" value="1"/>
</dbReference>
<dbReference type="Gene3D" id="2.20.28.10">
    <property type="match status" value="1"/>
</dbReference>
<dbReference type="Pfam" id="PF02915">
    <property type="entry name" value="Rubrerythrin"/>
    <property type="match status" value="1"/>
</dbReference>
<dbReference type="InterPro" id="IPR012347">
    <property type="entry name" value="Ferritin-like"/>
</dbReference>
<keyword evidence="8" id="KW-1185">Reference proteome</keyword>
<proteinExistence type="predicted"/>
<dbReference type="EMBL" id="BAABZQ010000001">
    <property type="protein sequence ID" value="GAA6501786.1"/>
    <property type="molecule type" value="Genomic_DNA"/>
</dbReference>
<organism evidence="7 8">
    <name type="scientific">Blautia parvula</name>
    <dbReference type="NCBI Taxonomy" id="2877527"/>
    <lineage>
        <taxon>Bacteria</taxon>
        <taxon>Bacillati</taxon>
        <taxon>Bacillota</taxon>
        <taxon>Clostridia</taxon>
        <taxon>Lachnospirales</taxon>
        <taxon>Lachnospiraceae</taxon>
        <taxon>Blautia</taxon>
    </lineage>
</organism>
<keyword evidence="2" id="KW-0813">Transport</keyword>
<evidence type="ECO:0000256" key="4">
    <source>
        <dbReference type="ARBA" id="ARBA00022982"/>
    </source>
</evidence>
<gene>
    <name evidence="7" type="ORF">K340107D12_46020</name>
</gene>
<dbReference type="PROSITE" id="PS50905">
    <property type="entry name" value="FERRITIN_LIKE"/>
    <property type="match status" value="1"/>
</dbReference>
<evidence type="ECO:0000313" key="8">
    <source>
        <dbReference type="Proteomes" id="UP001600941"/>
    </source>
</evidence>
<keyword evidence="4" id="KW-0249">Electron transport</keyword>
<dbReference type="Gene3D" id="1.20.1260.10">
    <property type="match status" value="1"/>
</dbReference>
<dbReference type="SUPFAM" id="SSF57802">
    <property type="entry name" value="Rubredoxin-like"/>
    <property type="match status" value="1"/>
</dbReference>
<dbReference type="RefSeq" id="WP_033144019.1">
    <property type="nucleotide sequence ID" value="NZ_AP031413.1"/>
</dbReference>
<dbReference type="PANTHER" id="PTHR43865">
    <property type="entry name" value="RUBRERYTHRIN-RELATED"/>
    <property type="match status" value="1"/>
</dbReference>
<protein>
    <submittedName>
        <fullName evidence="7">Rubrerythrin family protein</fullName>
    </submittedName>
</protein>
<accession>A0ABQ0BZ45</accession>
<dbReference type="InterPro" id="IPR052364">
    <property type="entry name" value="Rubrerythrin"/>
</dbReference>
<keyword evidence="3" id="KW-0479">Metal-binding</keyword>
<comment type="cofactor">
    <cofactor evidence="1">
        <name>Fe(3+)</name>
        <dbReference type="ChEBI" id="CHEBI:29034"/>
    </cofactor>
</comment>
<dbReference type="PANTHER" id="PTHR43865:SF1">
    <property type="entry name" value="RUBRERYTHRIN-RELATED"/>
    <property type="match status" value="1"/>
</dbReference>
<dbReference type="Proteomes" id="UP001600941">
    <property type="component" value="Unassembled WGS sequence"/>
</dbReference>
<dbReference type="InterPro" id="IPR009040">
    <property type="entry name" value="Ferritin-like_diiron"/>
</dbReference>
<evidence type="ECO:0000256" key="1">
    <source>
        <dbReference type="ARBA" id="ARBA00001965"/>
    </source>
</evidence>
<dbReference type="SUPFAM" id="SSF47240">
    <property type="entry name" value="Ferritin-like"/>
    <property type="match status" value="1"/>
</dbReference>
<feature type="domain" description="Ferritin-like diiron" evidence="6">
    <location>
        <begin position="2"/>
        <end position="134"/>
    </location>
</feature>
<evidence type="ECO:0000256" key="5">
    <source>
        <dbReference type="ARBA" id="ARBA00023004"/>
    </source>
</evidence>
<dbReference type="InterPro" id="IPR009078">
    <property type="entry name" value="Ferritin-like_SF"/>
</dbReference>
<evidence type="ECO:0000259" key="6">
    <source>
        <dbReference type="PROSITE" id="PS50905"/>
    </source>
</evidence>
<reference evidence="7 8" key="1">
    <citation type="submission" date="2024-04" db="EMBL/GenBank/DDBJ databases">
        <title>Defined microbial consortia suppress multidrug-resistant proinflammatory Enterobacteriaceae via ecological control.</title>
        <authorList>
            <person name="Furuichi M."/>
            <person name="Kawaguchi T."/>
            <person name="Pust M."/>
            <person name="Yasuma K."/>
            <person name="Plichta D."/>
            <person name="Hasegawa N."/>
            <person name="Ohya T."/>
            <person name="Bhattarai S."/>
            <person name="Sasajima S."/>
            <person name="Aoto Y."/>
            <person name="Tuganbaev T."/>
            <person name="Yaginuma M."/>
            <person name="Ueda M."/>
            <person name="Okahashi N."/>
            <person name="Amafuji K."/>
            <person name="Kiridooshi Y."/>
            <person name="Sugita K."/>
            <person name="Strazar M."/>
            <person name="Skelly A."/>
            <person name="Suda W."/>
            <person name="Hattori M."/>
            <person name="Nakamoto N."/>
            <person name="Caballero S."/>
            <person name="Norman J."/>
            <person name="Olle B."/>
            <person name="Tanoue T."/>
            <person name="Arita M."/>
            <person name="Bucci V."/>
            <person name="Atarashi K."/>
            <person name="Xavier R."/>
            <person name="Honda K."/>
        </authorList>
    </citation>
    <scope>NUCLEOTIDE SEQUENCE [LARGE SCALE GENOMIC DNA]</scope>
    <source>
        <strain evidence="8">k34-0107-D12</strain>
    </source>
</reference>
<comment type="caution">
    <text evidence="7">The sequence shown here is derived from an EMBL/GenBank/DDBJ whole genome shotgun (WGS) entry which is preliminary data.</text>
</comment>
<sequence>MELRESETFRNLIKAYQGELQASGKYRIYAKQAREEGYMNIADIFEETSGNEERHAELWQNVLNGGQIPETSRNLEKAHEDEKREWSDMYASFAEKAEQEGFKGIARLFREVAQIERHHDYRFEQLTQDILTNHVFCKDMDRVWICMNCGHLAYGDCAPIRCTVCGYPQGYFRLNCEDY</sequence>
<evidence type="ECO:0000256" key="2">
    <source>
        <dbReference type="ARBA" id="ARBA00022448"/>
    </source>
</evidence>
<keyword evidence="5" id="KW-0408">Iron</keyword>
<dbReference type="InterPro" id="IPR003251">
    <property type="entry name" value="Rr_diiron-bd_dom"/>
</dbReference>
<evidence type="ECO:0000313" key="7">
    <source>
        <dbReference type="EMBL" id="GAA6501786.1"/>
    </source>
</evidence>
<dbReference type="InterPro" id="IPR048574">
    <property type="entry name" value="RUBY_RBDX"/>
</dbReference>
<evidence type="ECO:0000256" key="3">
    <source>
        <dbReference type="ARBA" id="ARBA00022723"/>
    </source>
</evidence>
<dbReference type="CDD" id="cd01041">
    <property type="entry name" value="Rubrerythrin"/>
    <property type="match status" value="1"/>
</dbReference>